<organism evidence="2 3">
    <name type="scientific">Parabacteroides distasonis</name>
    <dbReference type="NCBI Taxonomy" id="823"/>
    <lineage>
        <taxon>Bacteria</taxon>
        <taxon>Pseudomonadati</taxon>
        <taxon>Bacteroidota</taxon>
        <taxon>Bacteroidia</taxon>
        <taxon>Bacteroidales</taxon>
        <taxon>Tannerellaceae</taxon>
        <taxon>Parabacteroides</taxon>
    </lineage>
</organism>
<sequence length="483" mass="55173">MLSMEKNRREILLLMAEAADVLRRRKAKNDFWSYCLYYDPKFFSRRLFLKHVADAFTRVYDSYQDGVIRRLAVSMPPRAGKSYISSLFIAWMLGHFPEESVMRNCCSDTLYNKLSYDTRDIVRSSRFKEIFPDVQLRGDKQNVHGWSLDTARQVSYFGAGVGGTVIGFGASMLAMTDDLYKSLEDALSDTNNEKVWSWKQGTHDSRIEGNCCSIDIGTRWSATDVLGRMEEMGKYDEIIRIAALDENDCSFCEDVHTTEYYHELREETDDSIWCAEYMQEPIEAIGLLFPKSELNRFKLADIEGKQPDGVIGATDVADEGDDDFCAPIAKVFGTKYFITDVLFTKDNVEITEPKLVSLILDTRCDNMRIESNNGGRLFALNVRKAVKAKNEKCIIQAKPTMANKDTRILLKSGWIKKHCYFLEESEYKKGSDYDRFMKALTSYKKEGGNKHDDAPDGMTILAENVEFIGLCKANSVRRVARGR</sequence>
<dbReference type="AlphaFoldDB" id="A0A5Q8BF08"/>
<evidence type="ECO:0000313" key="3">
    <source>
        <dbReference type="Proteomes" id="UP000463337"/>
    </source>
</evidence>
<dbReference type="InterPro" id="IPR054762">
    <property type="entry name" value="Gp19_RNaseH-like"/>
</dbReference>
<protein>
    <submittedName>
        <fullName evidence="2">Phage terminase large subunit</fullName>
    </submittedName>
</protein>
<accession>A0A5Q8BF08</accession>
<dbReference type="NCBIfam" id="TIGR01630">
    <property type="entry name" value="psiM2_ORF9"/>
    <property type="match status" value="1"/>
</dbReference>
<proteinExistence type="predicted"/>
<name>A0A5Q8BF08_PARDI</name>
<dbReference type="InterPro" id="IPR006517">
    <property type="entry name" value="Phage_terminase_lsu-like_C"/>
</dbReference>
<evidence type="ECO:0000313" key="2">
    <source>
        <dbReference type="EMBL" id="MRY57925.1"/>
    </source>
</evidence>
<feature type="domain" description="Terminase large subunit ribonuclease H-like" evidence="1">
    <location>
        <begin position="315"/>
        <end position="409"/>
    </location>
</feature>
<gene>
    <name evidence="2" type="primary">terL</name>
    <name evidence="2" type="ORF">GKD59_08375</name>
</gene>
<comment type="caution">
    <text evidence="2">The sequence shown here is derived from an EMBL/GenBank/DDBJ whole genome shotgun (WGS) entry which is preliminary data.</text>
</comment>
<reference evidence="2 3" key="1">
    <citation type="journal article" date="2019" name="Nat. Med.">
        <title>A library of human gut bacterial isolates paired with longitudinal multiomics data enables mechanistic microbiome research.</title>
        <authorList>
            <person name="Poyet M."/>
            <person name="Groussin M."/>
            <person name="Gibbons S.M."/>
            <person name="Avila-Pacheco J."/>
            <person name="Jiang X."/>
            <person name="Kearney S.M."/>
            <person name="Perrotta A.R."/>
            <person name="Berdy B."/>
            <person name="Zhao S."/>
            <person name="Lieberman T.D."/>
            <person name="Swanson P.K."/>
            <person name="Smith M."/>
            <person name="Roesemann S."/>
            <person name="Alexander J.E."/>
            <person name="Rich S.A."/>
            <person name="Livny J."/>
            <person name="Vlamakis H."/>
            <person name="Clish C."/>
            <person name="Bullock K."/>
            <person name="Deik A."/>
            <person name="Scott J."/>
            <person name="Pierce K.A."/>
            <person name="Xavier R.J."/>
            <person name="Alm E.J."/>
        </authorList>
    </citation>
    <scope>NUCLEOTIDE SEQUENCE [LARGE SCALE GENOMIC DNA]</scope>
    <source>
        <strain evidence="2 3">BIOML-A41</strain>
    </source>
</reference>
<dbReference type="Pfam" id="PF22530">
    <property type="entry name" value="Terminase-T7_RNaseH-like"/>
    <property type="match status" value="1"/>
</dbReference>
<dbReference type="Proteomes" id="UP000463337">
    <property type="component" value="Unassembled WGS sequence"/>
</dbReference>
<dbReference type="EMBL" id="WKLT01000006">
    <property type="protein sequence ID" value="MRY57925.1"/>
    <property type="molecule type" value="Genomic_DNA"/>
</dbReference>
<evidence type="ECO:0000259" key="1">
    <source>
        <dbReference type="Pfam" id="PF22530"/>
    </source>
</evidence>